<evidence type="ECO:0000256" key="4">
    <source>
        <dbReference type="ARBA" id="ARBA00022475"/>
    </source>
</evidence>
<evidence type="ECO:0000256" key="5">
    <source>
        <dbReference type="ARBA" id="ARBA00022692"/>
    </source>
</evidence>
<keyword evidence="11" id="KW-1185">Reference proteome</keyword>
<dbReference type="PANTHER" id="PTHR43848">
    <property type="entry name" value="PUTRESCINE TRANSPORT SYSTEM PERMEASE PROTEIN POTI"/>
    <property type="match status" value="1"/>
</dbReference>
<accession>A0A1T4LY89</accession>
<dbReference type="SUPFAM" id="SSF161098">
    <property type="entry name" value="MetI-like"/>
    <property type="match status" value="1"/>
</dbReference>
<dbReference type="EMBL" id="FUWY01000002">
    <property type="protein sequence ID" value="SJZ59632.1"/>
    <property type="molecule type" value="Genomic_DNA"/>
</dbReference>
<feature type="transmembrane region" description="Helical" evidence="8">
    <location>
        <begin position="233"/>
        <end position="255"/>
    </location>
</feature>
<evidence type="ECO:0000256" key="1">
    <source>
        <dbReference type="ARBA" id="ARBA00004651"/>
    </source>
</evidence>
<comment type="similarity">
    <text evidence="2">Belongs to the binding-protein-dependent transport system permease family. CysTW subfamily.</text>
</comment>
<dbReference type="STRING" id="118967.SAMN02745191_1097"/>
<comment type="subcellular location">
    <subcellularLocation>
        <location evidence="1 8">Cell membrane</location>
        <topology evidence="1 8">Multi-pass membrane protein</topology>
    </subcellularLocation>
</comment>
<keyword evidence="3 8" id="KW-0813">Transport</keyword>
<dbReference type="InterPro" id="IPR035906">
    <property type="entry name" value="MetI-like_sf"/>
</dbReference>
<evidence type="ECO:0000313" key="10">
    <source>
        <dbReference type="EMBL" id="SJZ59632.1"/>
    </source>
</evidence>
<name>A0A1T4LY89_9FIRM</name>
<organism evidence="10 11">
    <name type="scientific">Anaerorhabdus furcosa</name>
    <dbReference type="NCBI Taxonomy" id="118967"/>
    <lineage>
        <taxon>Bacteria</taxon>
        <taxon>Bacillati</taxon>
        <taxon>Bacillota</taxon>
        <taxon>Erysipelotrichia</taxon>
        <taxon>Erysipelotrichales</taxon>
        <taxon>Erysipelotrichaceae</taxon>
        <taxon>Anaerorhabdus</taxon>
    </lineage>
</organism>
<feature type="transmembrane region" description="Helical" evidence="8">
    <location>
        <begin position="12"/>
        <end position="32"/>
    </location>
</feature>
<feature type="transmembrane region" description="Helical" evidence="8">
    <location>
        <begin position="107"/>
        <end position="126"/>
    </location>
</feature>
<dbReference type="CDD" id="cd06261">
    <property type="entry name" value="TM_PBP2"/>
    <property type="match status" value="1"/>
</dbReference>
<sequence length="274" mass="30838">MKKLKNLPSRIYLLLILAFFYLPILYVVIFSFNESKSLTNFTGFSLQWYEKMFNNRTMMEAIWYTVIIAVLATIISTIVGTITAIGLSKSRRILKETVMQVNNLPMLNPEIVTAIGLMLFFTSLQIKTGFTTLLIAHIAFCIPYVILSIMPKLRQLDNNLAEAALDLGCTPWQALIKVIIPQITPGIVSGALIAFTMSFDDFIISFFTTGPGVNNISIYVYTMYKRINPSINALSSIIVFVITIVLVLVNVVPLIRDRKKKGKVNEEDFSNSIM</sequence>
<keyword evidence="6 8" id="KW-1133">Transmembrane helix</keyword>
<dbReference type="Gene3D" id="1.10.3720.10">
    <property type="entry name" value="MetI-like"/>
    <property type="match status" value="1"/>
</dbReference>
<evidence type="ECO:0000256" key="8">
    <source>
        <dbReference type="RuleBase" id="RU363032"/>
    </source>
</evidence>
<evidence type="ECO:0000259" key="9">
    <source>
        <dbReference type="PROSITE" id="PS50928"/>
    </source>
</evidence>
<evidence type="ECO:0000256" key="6">
    <source>
        <dbReference type="ARBA" id="ARBA00022989"/>
    </source>
</evidence>
<keyword evidence="7 8" id="KW-0472">Membrane</keyword>
<keyword evidence="5 8" id="KW-0812">Transmembrane</keyword>
<reference evidence="11" key="1">
    <citation type="submission" date="2017-02" db="EMBL/GenBank/DDBJ databases">
        <authorList>
            <person name="Varghese N."/>
            <person name="Submissions S."/>
        </authorList>
    </citation>
    <scope>NUCLEOTIDE SEQUENCE [LARGE SCALE GENOMIC DNA]</scope>
    <source>
        <strain evidence="11">ATCC 25662</strain>
    </source>
</reference>
<dbReference type="PROSITE" id="PS50928">
    <property type="entry name" value="ABC_TM1"/>
    <property type="match status" value="1"/>
</dbReference>
<evidence type="ECO:0000256" key="3">
    <source>
        <dbReference type="ARBA" id="ARBA00022448"/>
    </source>
</evidence>
<dbReference type="InterPro" id="IPR051789">
    <property type="entry name" value="Bact_Polyamine_Transport"/>
</dbReference>
<keyword evidence="4" id="KW-1003">Cell membrane</keyword>
<dbReference type="PANTHER" id="PTHR43848:SF2">
    <property type="entry name" value="PUTRESCINE TRANSPORT SYSTEM PERMEASE PROTEIN POTI"/>
    <property type="match status" value="1"/>
</dbReference>
<dbReference type="Proteomes" id="UP000243297">
    <property type="component" value="Unassembled WGS sequence"/>
</dbReference>
<evidence type="ECO:0000256" key="2">
    <source>
        <dbReference type="ARBA" id="ARBA00007069"/>
    </source>
</evidence>
<evidence type="ECO:0000256" key="7">
    <source>
        <dbReference type="ARBA" id="ARBA00023136"/>
    </source>
</evidence>
<gene>
    <name evidence="10" type="ORF">SAMN02745191_1097</name>
</gene>
<dbReference type="InterPro" id="IPR000515">
    <property type="entry name" value="MetI-like"/>
</dbReference>
<evidence type="ECO:0000313" key="11">
    <source>
        <dbReference type="Proteomes" id="UP000243297"/>
    </source>
</evidence>
<dbReference type="GO" id="GO:0055085">
    <property type="term" value="P:transmembrane transport"/>
    <property type="evidence" value="ECO:0007669"/>
    <property type="project" value="InterPro"/>
</dbReference>
<dbReference type="AlphaFoldDB" id="A0A1T4LY89"/>
<proteinExistence type="inferred from homology"/>
<dbReference type="GO" id="GO:0005886">
    <property type="term" value="C:plasma membrane"/>
    <property type="evidence" value="ECO:0007669"/>
    <property type="project" value="UniProtKB-SubCell"/>
</dbReference>
<feature type="transmembrane region" description="Helical" evidence="8">
    <location>
        <begin position="132"/>
        <end position="150"/>
    </location>
</feature>
<protein>
    <submittedName>
        <fullName evidence="10">Spermidine/putrescine transport system permease protein</fullName>
    </submittedName>
</protein>
<feature type="transmembrane region" description="Helical" evidence="8">
    <location>
        <begin position="61"/>
        <end position="87"/>
    </location>
</feature>
<feature type="domain" description="ABC transmembrane type-1" evidence="9">
    <location>
        <begin position="62"/>
        <end position="250"/>
    </location>
</feature>
<dbReference type="Pfam" id="PF00528">
    <property type="entry name" value="BPD_transp_1"/>
    <property type="match status" value="1"/>
</dbReference>
<dbReference type="RefSeq" id="WP_200804760.1">
    <property type="nucleotide sequence ID" value="NZ_FUWY01000002.1"/>
</dbReference>
<feature type="transmembrane region" description="Helical" evidence="8">
    <location>
        <begin position="202"/>
        <end position="221"/>
    </location>
</feature>